<feature type="binding site" evidence="8">
    <location>
        <position position="17"/>
    </location>
    <ligand>
        <name>Mg(2+)</name>
        <dbReference type="ChEBI" id="CHEBI:18420"/>
    </ligand>
</feature>
<dbReference type="HAMAP" id="MF_00336">
    <property type="entry name" value="BioD"/>
    <property type="match status" value="1"/>
</dbReference>
<comment type="pathway">
    <text evidence="8">Cofactor biosynthesis; biotin biosynthesis; biotin from 7,8-diaminononanoate: step 1/2.</text>
</comment>
<keyword evidence="1 8" id="KW-0963">Cytoplasm</keyword>
<dbReference type="InterPro" id="IPR027417">
    <property type="entry name" value="P-loop_NTPase"/>
</dbReference>
<dbReference type="GO" id="GO:0000287">
    <property type="term" value="F:magnesium ion binding"/>
    <property type="evidence" value="ECO:0007669"/>
    <property type="project" value="UniProtKB-UniRule"/>
</dbReference>
<feature type="binding site" evidence="8">
    <location>
        <position position="55"/>
    </location>
    <ligand>
        <name>ATP</name>
        <dbReference type="ChEBI" id="CHEBI:30616"/>
    </ligand>
</feature>
<keyword evidence="2 8" id="KW-0436">Ligase</keyword>
<dbReference type="Pfam" id="PF13500">
    <property type="entry name" value="AAA_26"/>
    <property type="match status" value="1"/>
</dbReference>
<evidence type="ECO:0000256" key="7">
    <source>
        <dbReference type="ARBA" id="ARBA00022842"/>
    </source>
</evidence>
<evidence type="ECO:0000256" key="1">
    <source>
        <dbReference type="ARBA" id="ARBA00022490"/>
    </source>
</evidence>
<dbReference type="CDD" id="cd03109">
    <property type="entry name" value="DTBS"/>
    <property type="match status" value="1"/>
</dbReference>
<dbReference type="STRING" id="1076937.SAMN04488120_11129"/>
<evidence type="ECO:0000256" key="2">
    <source>
        <dbReference type="ARBA" id="ARBA00022598"/>
    </source>
</evidence>
<feature type="binding site" evidence="8">
    <location>
        <position position="55"/>
    </location>
    <ligand>
        <name>Mg(2+)</name>
        <dbReference type="ChEBI" id="CHEBI:18420"/>
    </ligand>
</feature>
<dbReference type="GO" id="GO:0005524">
    <property type="term" value="F:ATP binding"/>
    <property type="evidence" value="ECO:0007669"/>
    <property type="project" value="UniProtKB-UniRule"/>
</dbReference>
<feature type="binding site" evidence="8">
    <location>
        <begin position="116"/>
        <end position="119"/>
    </location>
    <ligand>
        <name>ATP</name>
        <dbReference type="ChEBI" id="CHEBI:30616"/>
    </ligand>
</feature>
<dbReference type="PIRSF" id="PIRSF006755">
    <property type="entry name" value="DTB_synth"/>
    <property type="match status" value="1"/>
</dbReference>
<protein>
    <recommendedName>
        <fullName evidence="8">ATP-dependent dethiobiotin synthetase BioD</fullName>
        <ecNumber evidence="8">6.3.3.3</ecNumber>
    </recommendedName>
    <alternativeName>
        <fullName evidence="8">DTB synthetase</fullName>
        <shortName evidence="8">DTBS</shortName>
    </alternativeName>
    <alternativeName>
        <fullName evidence="8">Dethiobiotin synthase</fullName>
    </alternativeName>
</protein>
<dbReference type="SUPFAM" id="SSF52540">
    <property type="entry name" value="P-loop containing nucleoside triphosphate hydrolases"/>
    <property type="match status" value="1"/>
</dbReference>
<evidence type="ECO:0000313" key="9">
    <source>
        <dbReference type="EMBL" id="SFF59603.1"/>
    </source>
</evidence>
<dbReference type="EC" id="6.3.3.3" evidence="8"/>
<evidence type="ECO:0000256" key="4">
    <source>
        <dbReference type="ARBA" id="ARBA00022741"/>
    </source>
</evidence>
<dbReference type="GO" id="GO:0009102">
    <property type="term" value="P:biotin biosynthetic process"/>
    <property type="evidence" value="ECO:0007669"/>
    <property type="project" value="UniProtKB-UniRule"/>
</dbReference>
<feature type="active site" evidence="8">
    <location>
        <position position="38"/>
    </location>
</feature>
<evidence type="ECO:0000313" key="10">
    <source>
        <dbReference type="Proteomes" id="UP000199771"/>
    </source>
</evidence>
<dbReference type="FunFam" id="3.40.50.300:FF:000292">
    <property type="entry name" value="ATP-dependent dethiobiotin synthetase BioD"/>
    <property type="match status" value="1"/>
</dbReference>
<gene>
    <name evidence="8" type="primary">bioD</name>
    <name evidence="9" type="ORF">SAMN04488120_11129</name>
</gene>
<evidence type="ECO:0000256" key="3">
    <source>
        <dbReference type="ARBA" id="ARBA00022723"/>
    </source>
</evidence>
<keyword evidence="4 8" id="KW-0547">Nucleotide-binding</keyword>
<dbReference type="EMBL" id="FOOC01000011">
    <property type="protein sequence ID" value="SFF59603.1"/>
    <property type="molecule type" value="Genomic_DNA"/>
</dbReference>
<name>A0A1I2JZM0_9GAMM</name>
<feature type="binding site" evidence="8">
    <location>
        <position position="42"/>
    </location>
    <ligand>
        <name>substrate</name>
    </ligand>
</feature>
<organism evidence="9 10">
    <name type="scientific">Fontimonas thermophila</name>
    <dbReference type="NCBI Taxonomy" id="1076937"/>
    <lineage>
        <taxon>Bacteria</taxon>
        <taxon>Pseudomonadati</taxon>
        <taxon>Pseudomonadota</taxon>
        <taxon>Gammaproteobacteria</taxon>
        <taxon>Nevskiales</taxon>
        <taxon>Nevskiaceae</taxon>
        <taxon>Fontimonas</taxon>
    </lineage>
</organism>
<dbReference type="GO" id="GO:0004141">
    <property type="term" value="F:dethiobiotin synthase activity"/>
    <property type="evidence" value="ECO:0007669"/>
    <property type="project" value="UniProtKB-UniRule"/>
</dbReference>
<dbReference type="GO" id="GO:0042803">
    <property type="term" value="F:protein homodimerization activity"/>
    <property type="evidence" value="ECO:0007669"/>
    <property type="project" value="UniProtKB-ARBA"/>
</dbReference>
<dbReference type="GO" id="GO:0005829">
    <property type="term" value="C:cytosol"/>
    <property type="evidence" value="ECO:0007669"/>
    <property type="project" value="TreeGrafter"/>
</dbReference>
<comment type="subunit">
    <text evidence="8">Homodimer.</text>
</comment>
<keyword evidence="3 8" id="KW-0479">Metal-binding</keyword>
<comment type="similarity">
    <text evidence="8">Belongs to the dethiobiotin synthetase family.</text>
</comment>
<keyword evidence="7 8" id="KW-0460">Magnesium</keyword>
<dbReference type="Proteomes" id="UP000199771">
    <property type="component" value="Unassembled WGS sequence"/>
</dbReference>
<keyword evidence="10" id="KW-1185">Reference proteome</keyword>
<comment type="catalytic activity">
    <reaction evidence="8">
        <text>(7R,8S)-7,8-diammoniononanoate + CO2 + ATP = (4R,5S)-dethiobiotin + ADP + phosphate + 3 H(+)</text>
        <dbReference type="Rhea" id="RHEA:15805"/>
        <dbReference type="ChEBI" id="CHEBI:15378"/>
        <dbReference type="ChEBI" id="CHEBI:16526"/>
        <dbReference type="ChEBI" id="CHEBI:30616"/>
        <dbReference type="ChEBI" id="CHEBI:43474"/>
        <dbReference type="ChEBI" id="CHEBI:149469"/>
        <dbReference type="ChEBI" id="CHEBI:149473"/>
        <dbReference type="ChEBI" id="CHEBI:456216"/>
        <dbReference type="EC" id="6.3.3.3"/>
    </reaction>
</comment>
<feature type="binding site" evidence="8">
    <location>
        <position position="116"/>
    </location>
    <ligand>
        <name>Mg(2+)</name>
        <dbReference type="ChEBI" id="CHEBI:18420"/>
    </ligand>
</feature>
<accession>A0A1I2JZM0</accession>
<sequence length="221" mass="23686">MSTTLFVTGTDTGVGKTRIACALLRRARQRGLRACGYKPVASGCARTAQGLRNEDALALLAESAPGLDYAQVNPIALEEPIAPHIAAARSGVRIDPLFLSRQHAQLAQRYERVVVEGAGGWRVPLDADSGFDDWVAANRFPVVLVVGLRLGCINHALLSAESILRRTTLAGWVANVLPPEQPYWRENVDTLRARLPAPLWGVVPMHADADTAAAALAGAPW</sequence>
<keyword evidence="5 8" id="KW-0093">Biotin biosynthesis</keyword>
<keyword evidence="6 8" id="KW-0067">ATP-binding</keyword>
<dbReference type="UniPathway" id="UPA00078">
    <property type="reaction ID" value="UER00161"/>
</dbReference>
<evidence type="ECO:0000256" key="6">
    <source>
        <dbReference type="ARBA" id="ARBA00022840"/>
    </source>
</evidence>
<comment type="subcellular location">
    <subcellularLocation>
        <location evidence="8">Cytoplasm</location>
    </subcellularLocation>
</comment>
<dbReference type="AlphaFoldDB" id="A0A1I2JZM0"/>
<dbReference type="RefSeq" id="WP_091534819.1">
    <property type="nucleotide sequence ID" value="NZ_FOOC01000011.1"/>
</dbReference>
<dbReference type="PANTHER" id="PTHR43210">
    <property type="entry name" value="DETHIOBIOTIN SYNTHETASE"/>
    <property type="match status" value="1"/>
</dbReference>
<evidence type="ECO:0000256" key="5">
    <source>
        <dbReference type="ARBA" id="ARBA00022756"/>
    </source>
</evidence>
<comment type="cofactor">
    <cofactor evidence="8">
        <name>Mg(2+)</name>
        <dbReference type="ChEBI" id="CHEBI:18420"/>
    </cofactor>
</comment>
<comment type="function">
    <text evidence="8">Catalyzes a mechanistically unusual reaction, the ATP-dependent insertion of CO2 between the N7 and N8 nitrogen atoms of 7,8-diaminopelargonic acid (DAPA, also called 7,8-diammoniononanoate) to form a ureido ring.</text>
</comment>
<dbReference type="PANTHER" id="PTHR43210:SF5">
    <property type="entry name" value="DETHIOBIOTIN SYNTHETASE"/>
    <property type="match status" value="1"/>
</dbReference>
<comment type="caution">
    <text evidence="8">Lacks conserved residue(s) required for the propagation of feature annotation.</text>
</comment>
<dbReference type="NCBIfam" id="TIGR00347">
    <property type="entry name" value="bioD"/>
    <property type="match status" value="1"/>
</dbReference>
<reference evidence="9 10" key="1">
    <citation type="submission" date="2016-10" db="EMBL/GenBank/DDBJ databases">
        <authorList>
            <person name="de Groot N.N."/>
        </authorList>
    </citation>
    <scope>NUCLEOTIDE SEQUENCE [LARGE SCALE GENOMIC DNA]</scope>
    <source>
        <strain evidence="9 10">DSM 23609</strain>
    </source>
</reference>
<dbReference type="OrthoDB" id="9802097at2"/>
<dbReference type="Gene3D" id="3.40.50.300">
    <property type="entry name" value="P-loop containing nucleotide triphosphate hydrolases"/>
    <property type="match status" value="1"/>
</dbReference>
<dbReference type="InterPro" id="IPR004472">
    <property type="entry name" value="DTB_synth_BioD"/>
</dbReference>
<evidence type="ECO:0000256" key="8">
    <source>
        <dbReference type="HAMAP-Rule" id="MF_00336"/>
    </source>
</evidence>
<proteinExistence type="inferred from homology"/>